<evidence type="ECO:0000256" key="4">
    <source>
        <dbReference type="PROSITE-ProRule" id="PRU00473"/>
    </source>
</evidence>
<evidence type="ECO:0000313" key="8">
    <source>
        <dbReference type="EMBL" id="TDB68210.1"/>
    </source>
</evidence>
<comment type="subcellular location">
    <subcellularLocation>
        <location evidence="1">Cell outer membrane</location>
    </subcellularLocation>
</comment>
<protein>
    <submittedName>
        <fullName evidence="8">Flagellar motor protein MotB</fullName>
    </submittedName>
</protein>
<evidence type="ECO:0000256" key="6">
    <source>
        <dbReference type="SAM" id="Phobius"/>
    </source>
</evidence>
<sequence>MSTYKIPWWIALFAWIGLSTYWHVCKIKELCEAPLISKEVQRPSLHIEDGNALSLHSAGTIDFAKAYFEANVKQVQPELDSLVRYLRVHPQKRLSIVGAYAALESNPTSYPDLGIARAEYIKQLFVKQGLPDSIFTTSSRLIGNAEIREDSLLSGVSFGFTEVVPQTEDALARAEVFESVFKPLDLYFPSGSSDFIRTDENAEFIKEAKRFLSENPDKKLMLTGHTDSDGDEARNVVLSEKRANQVKKDLVKAGLSVSQLMVVAKGETEPKASNDTPEGKRANRRVSIVVQ</sequence>
<dbReference type="Pfam" id="PF00691">
    <property type="entry name" value="OmpA"/>
    <property type="match status" value="1"/>
</dbReference>
<proteinExistence type="predicted"/>
<dbReference type="PANTHER" id="PTHR30329:SF21">
    <property type="entry name" value="LIPOPROTEIN YIAD-RELATED"/>
    <property type="match status" value="1"/>
</dbReference>
<evidence type="ECO:0000256" key="1">
    <source>
        <dbReference type="ARBA" id="ARBA00004442"/>
    </source>
</evidence>
<feature type="region of interest" description="Disordered" evidence="5">
    <location>
        <begin position="266"/>
        <end position="291"/>
    </location>
</feature>
<dbReference type="InterPro" id="IPR006665">
    <property type="entry name" value="OmpA-like"/>
</dbReference>
<reference evidence="8 9" key="1">
    <citation type="submission" date="2019-02" db="EMBL/GenBank/DDBJ databases">
        <title>Arundinibacter roseus gen. nov., sp. nov., a new member of the family Cytophagaceae.</title>
        <authorList>
            <person name="Szuroczki S."/>
            <person name="Khayer B."/>
            <person name="Sproer C."/>
            <person name="Toumi M."/>
            <person name="Szabo A."/>
            <person name="Felfoldi T."/>
            <person name="Schumann P."/>
            <person name="Toth E."/>
        </authorList>
    </citation>
    <scope>NUCLEOTIDE SEQUENCE [LARGE SCALE GENOMIC DNA]</scope>
    <source>
        <strain evidence="8 9">DMA-k-7a</strain>
    </source>
</reference>
<keyword evidence="9" id="KW-1185">Reference proteome</keyword>
<dbReference type="InterPro" id="IPR006664">
    <property type="entry name" value="OMP_bac"/>
</dbReference>
<dbReference type="PROSITE" id="PS51123">
    <property type="entry name" value="OMPA_2"/>
    <property type="match status" value="1"/>
</dbReference>
<keyword evidence="8" id="KW-0282">Flagellum</keyword>
<feature type="transmembrane region" description="Helical" evidence="6">
    <location>
        <begin position="6"/>
        <end position="24"/>
    </location>
</feature>
<dbReference type="OrthoDB" id="9763897at2"/>
<dbReference type="RefSeq" id="WP_132114958.1">
    <property type="nucleotide sequence ID" value="NZ_SMJU01000002.1"/>
</dbReference>
<keyword evidence="8" id="KW-0966">Cell projection</keyword>
<feature type="domain" description="OmpA-like" evidence="7">
    <location>
        <begin position="175"/>
        <end position="291"/>
    </location>
</feature>
<dbReference type="AlphaFoldDB" id="A0A4R4KIX0"/>
<dbReference type="InterPro" id="IPR036737">
    <property type="entry name" value="OmpA-like_sf"/>
</dbReference>
<evidence type="ECO:0000313" key="9">
    <source>
        <dbReference type="Proteomes" id="UP000295706"/>
    </source>
</evidence>
<dbReference type="InterPro" id="IPR050330">
    <property type="entry name" value="Bact_OuterMem_StrucFunc"/>
</dbReference>
<feature type="compositionally biased region" description="Basic and acidic residues" evidence="5">
    <location>
        <begin position="266"/>
        <end position="281"/>
    </location>
</feature>
<evidence type="ECO:0000256" key="5">
    <source>
        <dbReference type="SAM" id="MobiDB-lite"/>
    </source>
</evidence>
<evidence type="ECO:0000256" key="3">
    <source>
        <dbReference type="ARBA" id="ARBA00023237"/>
    </source>
</evidence>
<dbReference type="PRINTS" id="PR01021">
    <property type="entry name" value="OMPADOMAIN"/>
</dbReference>
<keyword evidence="3" id="KW-0998">Cell outer membrane</keyword>
<evidence type="ECO:0000259" key="7">
    <source>
        <dbReference type="PROSITE" id="PS51123"/>
    </source>
</evidence>
<dbReference type="Gene3D" id="3.30.1330.60">
    <property type="entry name" value="OmpA-like domain"/>
    <property type="match status" value="2"/>
</dbReference>
<dbReference type="Proteomes" id="UP000295706">
    <property type="component" value="Unassembled WGS sequence"/>
</dbReference>
<keyword evidence="2 4" id="KW-0472">Membrane</keyword>
<accession>A0A4R4KIX0</accession>
<keyword evidence="6" id="KW-0812">Transmembrane</keyword>
<keyword evidence="6" id="KW-1133">Transmembrane helix</keyword>
<dbReference type="CDD" id="cd07185">
    <property type="entry name" value="OmpA_C-like"/>
    <property type="match status" value="1"/>
</dbReference>
<keyword evidence="8" id="KW-0969">Cilium</keyword>
<organism evidence="8 9">
    <name type="scientific">Arundinibacter roseus</name>
    <dbReference type="NCBI Taxonomy" id="2070510"/>
    <lineage>
        <taxon>Bacteria</taxon>
        <taxon>Pseudomonadati</taxon>
        <taxon>Bacteroidota</taxon>
        <taxon>Cytophagia</taxon>
        <taxon>Cytophagales</taxon>
        <taxon>Spirosomataceae</taxon>
        <taxon>Arundinibacter</taxon>
    </lineage>
</organism>
<dbReference type="PANTHER" id="PTHR30329">
    <property type="entry name" value="STATOR ELEMENT OF FLAGELLAR MOTOR COMPLEX"/>
    <property type="match status" value="1"/>
</dbReference>
<comment type="caution">
    <text evidence="8">The sequence shown here is derived from an EMBL/GenBank/DDBJ whole genome shotgun (WGS) entry which is preliminary data.</text>
</comment>
<evidence type="ECO:0000256" key="2">
    <source>
        <dbReference type="ARBA" id="ARBA00023136"/>
    </source>
</evidence>
<dbReference type="SUPFAM" id="SSF103088">
    <property type="entry name" value="OmpA-like"/>
    <property type="match status" value="2"/>
</dbReference>
<gene>
    <name evidence="8" type="ORF">EZE20_04625</name>
</gene>
<dbReference type="GO" id="GO:0009279">
    <property type="term" value="C:cell outer membrane"/>
    <property type="evidence" value="ECO:0007669"/>
    <property type="project" value="UniProtKB-SubCell"/>
</dbReference>
<dbReference type="EMBL" id="SMJU01000002">
    <property type="protein sequence ID" value="TDB68210.1"/>
    <property type="molecule type" value="Genomic_DNA"/>
</dbReference>
<name>A0A4R4KIX0_9BACT</name>